<reference evidence="5" key="1">
    <citation type="submission" date="2018-02" db="EMBL/GenBank/DDBJ databases">
        <authorList>
            <person name="Kim S.-K."/>
            <person name="Jung H.-I."/>
            <person name="Lee S.-W."/>
        </authorList>
    </citation>
    <scope>NUCLEOTIDE SEQUENCE</scope>
    <source>
        <strain evidence="5">SK3146</strain>
    </source>
</reference>
<evidence type="ECO:0000256" key="1">
    <source>
        <dbReference type="ARBA" id="ARBA00023015"/>
    </source>
</evidence>
<dbReference type="SUPFAM" id="SSF46785">
    <property type="entry name" value="Winged helix' DNA-binding domain"/>
    <property type="match status" value="1"/>
</dbReference>
<name>A0ABY4RW33_9BACL</name>
<protein>
    <submittedName>
        <fullName evidence="5">HTH-type transcriptional regulator YusO</fullName>
    </submittedName>
</protein>
<dbReference type="Proteomes" id="UP001057134">
    <property type="component" value="Chromosome"/>
</dbReference>
<keyword evidence="6" id="KW-1185">Reference proteome</keyword>
<dbReference type="PRINTS" id="PR00598">
    <property type="entry name" value="HTHMARR"/>
</dbReference>
<accession>A0ABY4RW33</accession>
<dbReference type="InterPro" id="IPR036390">
    <property type="entry name" value="WH_DNA-bd_sf"/>
</dbReference>
<dbReference type="PANTHER" id="PTHR42756:SF1">
    <property type="entry name" value="TRANSCRIPTIONAL REPRESSOR OF EMRAB OPERON"/>
    <property type="match status" value="1"/>
</dbReference>
<sequence>MEQEFILIEELETSARRVMRKFVTYSKHVDRRFSGSQVSALQSVEASGMLKVSRLAEHLSLSSSAVTLLCDKLIRQGYLRRERSVDDRRVVCLVITQHGREILQELLDKEKEVVTRWLSGISIEELQQFNNVLRQIRENIKKKPTDAFRA</sequence>
<organism evidence="5 6">
    <name type="scientific">Paenibacillus konkukensis</name>
    <dbReference type="NCBI Taxonomy" id="2020716"/>
    <lineage>
        <taxon>Bacteria</taxon>
        <taxon>Bacillati</taxon>
        <taxon>Bacillota</taxon>
        <taxon>Bacilli</taxon>
        <taxon>Bacillales</taxon>
        <taxon>Paenibacillaceae</taxon>
        <taxon>Paenibacillus</taxon>
    </lineage>
</organism>
<evidence type="ECO:0000256" key="3">
    <source>
        <dbReference type="ARBA" id="ARBA00023163"/>
    </source>
</evidence>
<dbReference type="InterPro" id="IPR036388">
    <property type="entry name" value="WH-like_DNA-bd_sf"/>
</dbReference>
<evidence type="ECO:0000256" key="2">
    <source>
        <dbReference type="ARBA" id="ARBA00023125"/>
    </source>
</evidence>
<evidence type="ECO:0000259" key="4">
    <source>
        <dbReference type="PROSITE" id="PS50995"/>
    </source>
</evidence>
<dbReference type="Gene3D" id="1.10.10.10">
    <property type="entry name" value="Winged helix-like DNA-binding domain superfamily/Winged helix DNA-binding domain"/>
    <property type="match status" value="1"/>
</dbReference>
<dbReference type="EMBL" id="CP027059">
    <property type="protein sequence ID" value="UQZ86616.1"/>
    <property type="molecule type" value="Genomic_DNA"/>
</dbReference>
<dbReference type="PANTHER" id="PTHR42756">
    <property type="entry name" value="TRANSCRIPTIONAL REGULATOR, MARR"/>
    <property type="match status" value="1"/>
</dbReference>
<dbReference type="InterPro" id="IPR000835">
    <property type="entry name" value="HTH_MarR-typ"/>
</dbReference>
<dbReference type="PROSITE" id="PS50995">
    <property type="entry name" value="HTH_MARR_2"/>
    <property type="match status" value="1"/>
</dbReference>
<keyword evidence="3" id="KW-0804">Transcription</keyword>
<dbReference type="SMART" id="SM00347">
    <property type="entry name" value="HTH_MARR"/>
    <property type="match status" value="1"/>
</dbReference>
<dbReference type="RefSeq" id="WP_249862138.1">
    <property type="nucleotide sequence ID" value="NZ_CP027059.1"/>
</dbReference>
<feature type="domain" description="HTH marR-type" evidence="4">
    <location>
        <begin position="4"/>
        <end position="138"/>
    </location>
</feature>
<keyword evidence="2" id="KW-0238">DNA-binding</keyword>
<evidence type="ECO:0000313" key="6">
    <source>
        <dbReference type="Proteomes" id="UP001057134"/>
    </source>
</evidence>
<dbReference type="Pfam" id="PF01047">
    <property type="entry name" value="MarR"/>
    <property type="match status" value="1"/>
</dbReference>
<evidence type="ECO:0000313" key="5">
    <source>
        <dbReference type="EMBL" id="UQZ86616.1"/>
    </source>
</evidence>
<reference evidence="5" key="2">
    <citation type="journal article" date="2021" name="J Anim Sci Technol">
        <title>Complete genome sequence of Paenibacillus konkukensis sp. nov. SK3146 as a potential probiotic strain.</title>
        <authorList>
            <person name="Jung H.I."/>
            <person name="Park S."/>
            <person name="Niu K.M."/>
            <person name="Lee S.W."/>
            <person name="Kothari D."/>
            <person name="Yi K.J."/>
            <person name="Kim S.K."/>
        </authorList>
    </citation>
    <scope>NUCLEOTIDE SEQUENCE</scope>
    <source>
        <strain evidence="5">SK3146</strain>
    </source>
</reference>
<proteinExistence type="predicted"/>
<gene>
    <name evidence="5" type="primary">yusO_8</name>
    <name evidence="5" type="ORF">SK3146_05909</name>
</gene>
<keyword evidence="1" id="KW-0805">Transcription regulation</keyword>